<evidence type="ECO:0000313" key="11">
    <source>
        <dbReference type="EMBL" id="ROW00225.1"/>
    </source>
</evidence>
<comment type="cofactor">
    <cofactor evidence="1 7">
        <name>FAD</name>
        <dbReference type="ChEBI" id="CHEBI:57692"/>
    </cofactor>
</comment>
<feature type="domain" description="Glucose-methanol-choline oxidoreductase C-terminal" evidence="10">
    <location>
        <begin position="452"/>
        <end position="590"/>
    </location>
</feature>
<evidence type="ECO:0000259" key="10">
    <source>
        <dbReference type="Pfam" id="PF05199"/>
    </source>
</evidence>
<proteinExistence type="inferred from homology"/>
<feature type="signal peptide" evidence="8">
    <location>
        <begin position="1"/>
        <end position="18"/>
    </location>
</feature>
<keyword evidence="4 7" id="KW-0274">FAD</keyword>
<evidence type="ECO:0000256" key="3">
    <source>
        <dbReference type="ARBA" id="ARBA00022630"/>
    </source>
</evidence>
<evidence type="ECO:0000256" key="8">
    <source>
        <dbReference type="SAM" id="SignalP"/>
    </source>
</evidence>
<feature type="binding site" evidence="7">
    <location>
        <position position="104"/>
    </location>
    <ligand>
        <name>FAD</name>
        <dbReference type="ChEBI" id="CHEBI:57692"/>
    </ligand>
</feature>
<dbReference type="Proteomes" id="UP000284375">
    <property type="component" value="Unassembled WGS sequence"/>
</dbReference>
<evidence type="ECO:0008006" key="13">
    <source>
        <dbReference type="Google" id="ProtNLM"/>
    </source>
</evidence>
<comment type="similarity">
    <text evidence="2">Belongs to the GMC oxidoreductase family.</text>
</comment>
<feature type="binding site" evidence="7">
    <location>
        <position position="268"/>
    </location>
    <ligand>
        <name>FAD</name>
        <dbReference type="ChEBI" id="CHEBI:57692"/>
    </ligand>
</feature>
<evidence type="ECO:0000259" key="9">
    <source>
        <dbReference type="Pfam" id="PF00732"/>
    </source>
</evidence>
<keyword evidence="8" id="KW-0732">Signal</keyword>
<dbReference type="PANTHER" id="PTHR11552">
    <property type="entry name" value="GLUCOSE-METHANOL-CHOLINE GMC OXIDOREDUCTASE"/>
    <property type="match status" value="1"/>
</dbReference>
<name>A0A423WA45_CYTCH</name>
<feature type="active site" description="Proton acceptor" evidence="6">
    <location>
        <position position="581"/>
    </location>
</feature>
<dbReference type="InterPro" id="IPR012132">
    <property type="entry name" value="GMC_OxRdtase"/>
</dbReference>
<dbReference type="Gene3D" id="4.10.450.10">
    <property type="entry name" value="Glucose Oxidase, domain 2"/>
    <property type="match status" value="1"/>
</dbReference>
<feature type="chain" id="PRO_5019001720" description="Glucose-methanol-choline oxidoreductase N-terminal domain-containing protein" evidence="8">
    <location>
        <begin position="19"/>
        <end position="604"/>
    </location>
</feature>
<dbReference type="Pfam" id="PF05199">
    <property type="entry name" value="GMC_oxred_C"/>
    <property type="match status" value="1"/>
</dbReference>
<dbReference type="Gene3D" id="3.50.50.60">
    <property type="entry name" value="FAD/NAD(P)-binding domain"/>
    <property type="match status" value="1"/>
</dbReference>
<organism evidence="11 12">
    <name type="scientific">Cytospora chrysosperma</name>
    <name type="common">Cytospora canker fungus</name>
    <name type="synonym">Sphaeria chrysosperma</name>
    <dbReference type="NCBI Taxonomy" id="252740"/>
    <lineage>
        <taxon>Eukaryota</taxon>
        <taxon>Fungi</taxon>
        <taxon>Dikarya</taxon>
        <taxon>Ascomycota</taxon>
        <taxon>Pezizomycotina</taxon>
        <taxon>Sordariomycetes</taxon>
        <taxon>Sordariomycetidae</taxon>
        <taxon>Diaporthales</taxon>
        <taxon>Cytosporaceae</taxon>
        <taxon>Cytospora</taxon>
    </lineage>
</organism>
<dbReference type="Pfam" id="PF00732">
    <property type="entry name" value="GMC_oxred_N"/>
    <property type="match status" value="1"/>
</dbReference>
<evidence type="ECO:0000256" key="5">
    <source>
        <dbReference type="ARBA" id="ARBA00023002"/>
    </source>
</evidence>
<dbReference type="Gene3D" id="3.30.560.10">
    <property type="entry name" value="Glucose Oxidase, domain 3"/>
    <property type="match status" value="1"/>
</dbReference>
<evidence type="ECO:0000256" key="2">
    <source>
        <dbReference type="ARBA" id="ARBA00010790"/>
    </source>
</evidence>
<accession>A0A423WA45</accession>
<sequence length="604" mass="64433">MRNFVACLLLACTVGVHSEKFDFIIAGAGTAGLVIASRLSEDPSVTVAVVEPGPDVRNDAEVYSTDFSFDVYNASINYIYSSIPQPQLGNRTMSYRAGKAIGGTSIVNDLRGPSLPSSALTCIFMYPGYVYIRGHPAQYDAWEELGNAGWNWDSLFSYGKQLEHLVVPDAAQAAAGAKYVAQDHGFKGPLTISFPFDMSNSSFYAKITKTFESLGLGAINDVNGPDPHGNALAPLTVDRDTSARVSSASAYYQPVDTRTNLKIIKGTVKRIVWAKNQGRNAVADGVEYVDPAGKLVTVYATKDVILSASVYRNPLILEGSGVGNPKILQRLGIKTKVDLPGVGESMQDHHALSTVYNTKTDIVGRTEHAALPTAQDVLGNKTAAIAASSLASLPAMARTASQKVGGAISAAAFEKRFRVQHDLVFNKNATIAELYPTNEGSYIIPQMWTTAPFSWGSIHLGPAGNIEEPVIDSGLLQFEIDTQLLDGVLRLSRDAYTSAPLTDLVGAEISPGEAVLALDATTEQYAAYIKGNVGATVHVFGTCAMLPLELGGVVDSRVKVHGTTNVRVVDASIIPVQLTGHPTAPIYAVAEKAAVLIKKDWNLR</sequence>
<evidence type="ECO:0000256" key="1">
    <source>
        <dbReference type="ARBA" id="ARBA00001974"/>
    </source>
</evidence>
<dbReference type="InterPro" id="IPR027424">
    <property type="entry name" value="Glucose_Oxidase_domain_2"/>
</dbReference>
<dbReference type="PIRSF" id="PIRSF000137">
    <property type="entry name" value="Alcohol_oxidase"/>
    <property type="match status" value="1"/>
</dbReference>
<dbReference type="GO" id="GO:0016614">
    <property type="term" value="F:oxidoreductase activity, acting on CH-OH group of donors"/>
    <property type="evidence" value="ECO:0007669"/>
    <property type="project" value="InterPro"/>
</dbReference>
<evidence type="ECO:0000256" key="7">
    <source>
        <dbReference type="PIRSR" id="PIRSR000137-2"/>
    </source>
</evidence>
<dbReference type="STRING" id="252740.A0A423WA45"/>
<dbReference type="SUPFAM" id="SSF51905">
    <property type="entry name" value="FAD/NAD(P)-binding domain"/>
    <property type="match status" value="1"/>
</dbReference>
<keyword evidence="12" id="KW-1185">Reference proteome</keyword>
<dbReference type="PANTHER" id="PTHR11552:SF201">
    <property type="entry name" value="GLUCOSE-METHANOL-CHOLINE OXIDOREDUCTASE N-TERMINAL DOMAIN-CONTAINING PROTEIN"/>
    <property type="match status" value="1"/>
</dbReference>
<dbReference type="InterPro" id="IPR007867">
    <property type="entry name" value="GMC_OxRtase_C"/>
</dbReference>
<dbReference type="SUPFAM" id="SSF54373">
    <property type="entry name" value="FAD-linked reductases, C-terminal domain"/>
    <property type="match status" value="1"/>
</dbReference>
<dbReference type="InterPro" id="IPR000172">
    <property type="entry name" value="GMC_OxRdtase_N"/>
</dbReference>
<comment type="caution">
    <text evidence="11">The sequence shown here is derived from an EMBL/GenBank/DDBJ whole genome shotgun (WGS) entry which is preliminary data.</text>
</comment>
<dbReference type="EMBL" id="LJZO01000009">
    <property type="protein sequence ID" value="ROW00225.1"/>
    <property type="molecule type" value="Genomic_DNA"/>
</dbReference>
<gene>
    <name evidence="11" type="ORF">VSDG_03471</name>
</gene>
<dbReference type="OrthoDB" id="269227at2759"/>
<feature type="binding site" evidence="7">
    <location>
        <begin position="108"/>
        <end position="130"/>
    </location>
    <ligand>
        <name>FAD</name>
        <dbReference type="ChEBI" id="CHEBI:57692"/>
    </ligand>
</feature>
<protein>
    <recommendedName>
        <fullName evidence="13">Glucose-methanol-choline oxidoreductase N-terminal domain-containing protein</fullName>
    </recommendedName>
</protein>
<feature type="active site" description="Proton donor" evidence="6">
    <location>
        <position position="538"/>
    </location>
</feature>
<reference evidence="11 12" key="1">
    <citation type="submission" date="2015-09" db="EMBL/GenBank/DDBJ databases">
        <title>Host preference determinants of Valsa canker pathogens revealed by comparative genomics.</title>
        <authorList>
            <person name="Yin Z."/>
            <person name="Huang L."/>
        </authorList>
    </citation>
    <scope>NUCLEOTIDE SEQUENCE [LARGE SCALE GENOMIC DNA]</scope>
    <source>
        <strain evidence="11 12">YSFL</strain>
    </source>
</reference>
<feature type="domain" description="Glucose-methanol-choline oxidoreductase N-terminal" evidence="9">
    <location>
        <begin position="129"/>
        <end position="350"/>
    </location>
</feature>
<dbReference type="GO" id="GO:0050660">
    <property type="term" value="F:flavin adenine dinucleotide binding"/>
    <property type="evidence" value="ECO:0007669"/>
    <property type="project" value="InterPro"/>
</dbReference>
<keyword evidence="5" id="KW-0560">Oxidoreductase</keyword>
<evidence type="ECO:0000256" key="4">
    <source>
        <dbReference type="ARBA" id="ARBA00022827"/>
    </source>
</evidence>
<evidence type="ECO:0000313" key="12">
    <source>
        <dbReference type="Proteomes" id="UP000284375"/>
    </source>
</evidence>
<evidence type="ECO:0000256" key="6">
    <source>
        <dbReference type="PIRSR" id="PIRSR000137-1"/>
    </source>
</evidence>
<keyword evidence="3" id="KW-0285">Flavoprotein</keyword>
<dbReference type="InterPro" id="IPR036188">
    <property type="entry name" value="FAD/NAD-bd_sf"/>
</dbReference>
<dbReference type="AlphaFoldDB" id="A0A423WA45"/>